<dbReference type="Proteomes" id="UP000886724">
    <property type="component" value="Unassembled WGS sequence"/>
</dbReference>
<reference evidence="2" key="2">
    <citation type="submission" date="2021-04" db="EMBL/GenBank/DDBJ databases">
        <authorList>
            <person name="Gilroy R."/>
        </authorList>
    </citation>
    <scope>NUCLEOTIDE SEQUENCE</scope>
    <source>
        <strain evidence="2">ChiGjej1B1-14440</strain>
    </source>
</reference>
<accession>A0A9D2BMY2</accession>
<name>A0A9D2BMY2_9FIRM</name>
<feature type="transmembrane region" description="Helical" evidence="1">
    <location>
        <begin position="139"/>
        <end position="168"/>
    </location>
</feature>
<dbReference type="InterPro" id="IPR049458">
    <property type="entry name" value="EpsG-like"/>
</dbReference>
<evidence type="ECO:0000313" key="3">
    <source>
        <dbReference type="Proteomes" id="UP000886724"/>
    </source>
</evidence>
<keyword evidence="1" id="KW-0812">Transmembrane</keyword>
<organism evidence="2 3">
    <name type="scientific">Candidatus Erysipelatoclostridium merdavium</name>
    <dbReference type="NCBI Taxonomy" id="2838566"/>
    <lineage>
        <taxon>Bacteria</taxon>
        <taxon>Bacillati</taxon>
        <taxon>Bacillota</taxon>
        <taxon>Erysipelotrichia</taxon>
        <taxon>Erysipelotrichales</taxon>
        <taxon>Erysipelotrichales incertae sedis</taxon>
    </lineage>
</organism>
<protein>
    <submittedName>
        <fullName evidence="2">EpsG family protein</fullName>
    </submittedName>
</protein>
<feature type="transmembrane region" description="Helical" evidence="1">
    <location>
        <begin position="217"/>
        <end position="239"/>
    </location>
</feature>
<feature type="transmembrane region" description="Helical" evidence="1">
    <location>
        <begin position="294"/>
        <end position="314"/>
    </location>
</feature>
<evidence type="ECO:0000313" key="2">
    <source>
        <dbReference type="EMBL" id="HIX81928.1"/>
    </source>
</evidence>
<feature type="transmembrane region" description="Helical" evidence="1">
    <location>
        <begin position="87"/>
        <end position="119"/>
    </location>
</feature>
<reference evidence="2" key="1">
    <citation type="journal article" date="2021" name="PeerJ">
        <title>Extensive microbial diversity within the chicken gut microbiome revealed by metagenomics and culture.</title>
        <authorList>
            <person name="Gilroy R."/>
            <person name="Ravi A."/>
            <person name="Getino M."/>
            <person name="Pursley I."/>
            <person name="Horton D.L."/>
            <person name="Alikhan N.F."/>
            <person name="Baker D."/>
            <person name="Gharbi K."/>
            <person name="Hall N."/>
            <person name="Watson M."/>
            <person name="Adriaenssens E.M."/>
            <person name="Foster-Nyarko E."/>
            <person name="Jarju S."/>
            <person name="Secka A."/>
            <person name="Antonio M."/>
            <person name="Oren A."/>
            <person name="Chaudhuri R.R."/>
            <person name="La Ragione R."/>
            <person name="Hildebrand F."/>
            <person name="Pallen M.J."/>
        </authorList>
    </citation>
    <scope>NUCLEOTIDE SEQUENCE</scope>
    <source>
        <strain evidence="2">ChiGjej1B1-14440</strain>
    </source>
</reference>
<dbReference type="Pfam" id="PF14897">
    <property type="entry name" value="EpsG"/>
    <property type="match status" value="1"/>
</dbReference>
<comment type="caution">
    <text evidence="2">The sequence shown here is derived from an EMBL/GenBank/DDBJ whole genome shotgun (WGS) entry which is preliminary data.</text>
</comment>
<sequence length="364" mass="43464">MNFFYFLLIISLLSFLIFTVNEYKFIKNKYYLLLLALLILFYCIVIAYRPITIPDTETYINRYYMMEWEDVLTFQVLSRNYLIGFEYGFMVLCLIFKTIGFTAEQFFLILYLLEFILFFKASNNLFKVEEHKNINYYTLALLFILIFGLYYQGIAIRSSISIVLLYYAYSILKQKKYLKTIILCLISILFHRTSVVFILGLIPIFLYKKKVSKKILLLLWIIMGITVVFNLFAIFWNVIAEIVNQIDVIFHLNYGIYFANVNNNIGGRIVLSRLLYWIIYGYSLFYYDEFDENTLPLINTISIGCVLMLFIGSLTTSNRIYDYFIFYFIPLYHNLLNKTTKDKRKLILIAFTILFFIMNIRIFE</sequence>
<feature type="transmembrane region" description="Helical" evidence="1">
    <location>
        <begin position="180"/>
        <end position="205"/>
    </location>
</feature>
<feature type="transmembrane region" description="Helical" evidence="1">
    <location>
        <begin position="6"/>
        <end position="23"/>
    </location>
</feature>
<dbReference type="EMBL" id="DXET01000178">
    <property type="protein sequence ID" value="HIX81928.1"/>
    <property type="molecule type" value="Genomic_DNA"/>
</dbReference>
<proteinExistence type="predicted"/>
<feature type="transmembrane region" description="Helical" evidence="1">
    <location>
        <begin position="346"/>
        <end position="363"/>
    </location>
</feature>
<gene>
    <name evidence="2" type="ORF">H9980_08170</name>
</gene>
<evidence type="ECO:0000256" key="1">
    <source>
        <dbReference type="SAM" id="Phobius"/>
    </source>
</evidence>
<dbReference type="AlphaFoldDB" id="A0A9D2BMY2"/>
<keyword evidence="1" id="KW-1133">Transmembrane helix</keyword>
<feature type="transmembrane region" description="Helical" evidence="1">
    <location>
        <begin position="265"/>
        <end position="287"/>
    </location>
</feature>
<keyword evidence="1" id="KW-0472">Membrane</keyword>
<feature type="transmembrane region" description="Helical" evidence="1">
    <location>
        <begin position="30"/>
        <end position="51"/>
    </location>
</feature>